<organism evidence="11 12">
    <name type="scientific">Alicyclobacillus ferrooxydans</name>
    <dbReference type="NCBI Taxonomy" id="471514"/>
    <lineage>
        <taxon>Bacteria</taxon>
        <taxon>Bacillati</taxon>
        <taxon>Bacillota</taxon>
        <taxon>Bacilli</taxon>
        <taxon>Bacillales</taxon>
        <taxon>Alicyclobacillaceae</taxon>
        <taxon>Alicyclobacillus</taxon>
    </lineage>
</organism>
<evidence type="ECO:0000256" key="8">
    <source>
        <dbReference type="ARBA" id="ARBA00048741"/>
    </source>
</evidence>
<dbReference type="SUPFAM" id="SSF52402">
    <property type="entry name" value="Adenine nucleotide alpha hydrolases-like"/>
    <property type="match status" value="1"/>
</dbReference>
<dbReference type="InterPro" id="IPR006426">
    <property type="entry name" value="Asn_synth_AEB"/>
</dbReference>
<dbReference type="GO" id="GO:0004066">
    <property type="term" value="F:asparagine synthase (glutamine-hydrolyzing) activity"/>
    <property type="evidence" value="ECO:0007669"/>
    <property type="project" value="UniProtKB-EC"/>
</dbReference>
<evidence type="ECO:0000256" key="4">
    <source>
        <dbReference type="ARBA" id="ARBA00022741"/>
    </source>
</evidence>
<dbReference type="STRING" id="471514.AN477_22790"/>
<evidence type="ECO:0000256" key="2">
    <source>
        <dbReference type="ARBA" id="ARBA00005752"/>
    </source>
</evidence>
<dbReference type="InterPro" id="IPR014729">
    <property type="entry name" value="Rossmann-like_a/b/a_fold"/>
</dbReference>
<dbReference type="InterPro" id="IPR033738">
    <property type="entry name" value="AsnB_N"/>
</dbReference>
<dbReference type="SUPFAM" id="SSF56235">
    <property type="entry name" value="N-terminal nucleophile aminohydrolases (Ntn hydrolases)"/>
    <property type="match status" value="1"/>
</dbReference>
<protein>
    <recommendedName>
        <fullName evidence="3">asparagine synthase (glutamine-hydrolyzing)</fullName>
        <ecNumber evidence="3">6.3.5.4</ecNumber>
    </recommendedName>
</protein>
<sequence length="647" mass="74492">MSAIAGLYNLNDEESVSIEQRNGMMKALERFPADDIRVWQKGPVFLGCHAQWITPESIGEQLPFYDSERKCAITADSIIDNREELFEALQVGREDQKIIPDSLLILLAYYKWGEDCPRHLIGDFAFMIWDERERKFFGARDFSGTRTLYYTISSSQFAFCSTMEPLIGLPGSDKRLHEQWLAQYLAISVPVDAVDCYITPYASIKQIPPSHSFSVREGRIRFNQYCTLTPGKRLKLKSDDEYVEAFRDVFQKAITSRLRTFRGVGSQLSGGLDSGSIVSFAVKALKGEKQLHTFSYIPPNDFVDFTSKYLLADERPFIHKTVQHVGGVAPHYLDLEGKNPFTEIDDVIGIIETPYKFFQAAFWVKGIFEKAKEENVGIVLSGARGNVGISWGPALDYYSLLLRKMKWFRLISELNQYSQKAGGSRRRTMSLITRTAFPILDRLFSSDEPTETEPQLINHEFARRSNVYHKLSDYGIDETGWLSSTNVYEQRRRHFQDVFHWDTTNKFTAKLSLVYGLQFRDPSNDLRVLRFCLSVPEEQYVQKGLDRALLRRATEKYLPDGVRLNQSYRGIQGADWVHRMAPYWEAFLSEVRELIKDERILEYVDGQVIKEALSTAEIGPQCNNAFNIHYVLLMRSVVLYRYLKKSA</sequence>
<comment type="pathway">
    <text evidence="1">Amino-acid biosynthesis; L-asparagine biosynthesis; L-asparagine from L-aspartate (L-Gln route): step 1/1.</text>
</comment>
<feature type="binding site" evidence="9">
    <location>
        <position position="101"/>
    </location>
    <ligand>
        <name>L-glutamine</name>
        <dbReference type="ChEBI" id="CHEBI:58359"/>
    </ligand>
</feature>
<keyword evidence="6" id="KW-0061">Asparagine biosynthesis</keyword>
<evidence type="ECO:0000259" key="10">
    <source>
        <dbReference type="PROSITE" id="PS51278"/>
    </source>
</evidence>
<accession>A0A0N8PMP8</accession>
<dbReference type="InterPro" id="IPR029055">
    <property type="entry name" value="Ntn_hydrolases_N"/>
</dbReference>
<feature type="binding site" evidence="9">
    <location>
        <position position="303"/>
    </location>
    <ligand>
        <name>ATP</name>
        <dbReference type="ChEBI" id="CHEBI:30616"/>
    </ligand>
</feature>
<feature type="binding site" evidence="9">
    <location>
        <begin position="381"/>
        <end position="382"/>
    </location>
    <ligand>
        <name>ATP</name>
        <dbReference type="ChEBI" id="CHEBI:30616"/>
    </ligand>
</feature>
<evidence type="ECO:0000256" key="7">
    <source>
        <dbReference type="ARBA" id="ARBA00022962"/>
    </source>
</evidence>
<dbReference type="PIRSF" id="PIRSF001589">
    <property type="entry name" value="Asn_synthetase_glu-h"/>
    <property type="match status" value="1"/>
</dbReference>
<dbReference type="EMBL" id="LJCO01000107">
    <property type="protein sequence ID" value="KPV39325.1"/>
    <property type="molecule type" value="Genomic_DNA"/>
</dbReference>
<dbReference type="RefSeq" id="WP_054971479.1">
    <property type="nucleotide sequence ID" value="NZ_LJCO01000107.1"/>
</dbReference>
<reference evidence="11 12" key="1">
    <citation type="submission" date="2015-09" db="EMBL/GenBank/DDBJ databases">
        <title>Draft genome sequence of Alicyclobacillus ferrooxydans DSM 22381.</title>
        <authorList>
            <person name="Hemp J."/>
        </authorList>
    </citation>
    <scope>NUCLEOTIDE SEQUENCE [LARGE SCALE GENOMIC DNA]</scope>
    <source>
        <strain evidence="11 12">TC-34</strain>
    </source>
</reference>
<proteinExistence type="inferred from homology"/>
<dbReference type="GO" id="GO:0006529">
    <property type="term" value="P:asparagine biosynthetic process"/>
    <property type="evidence" value="ECO:0007669"/>
    <property type="project" value="UniProtKB-KW"/>
</dbReference>
<keyword evidence="12" id="KW-1185">Reference proteome</keyword>
<dbReference type="PANTHER" id="PTHR43284">
    <property type="entry name" value="ASPARAGINE SYNTHETASE (GLUTAMINE-HYDROLYZING)"/>
    <property type="match status" value="1"/>
</dbReference>
<keyword evidence="4 9" id="KW-0547">Nucleotide-binding</keyword>
<keyword evidence="5 9" id="KW-0067">ATP-binding</keyword>
<evidence type="ECO:0000313" key="12">
    <source>
        <dbReference type="Proteomes" id="UP000050482"/>
    </source>
</evidence>
<evidence type="ECO:0000256" key="9">
    <source>
        <dbReference type="PIRSR" id="PIRSR001589-2"/>
    </source>
</evidence>
<dbReference type="GO" id="GO:0005524">
    <property type="term" value="F:ATP binding"/>
    <property type="evidence" value="ECO:0007669"/>
    <property type="project" value="UniProtKB-KW"/>
</dbReference>
<dbReference type="PROSITE" id="PS51278">
    <property type="entry name" value="GATASE_TYPE_2"/>
    <property type="match status" value="1"/>
</dbReference>
<gene>
    <name evidence="11" type="ORF">AN477_22790</name>
</gene>
<dbReference type="Gene3D" id="3.40.50.620">
    <property type="entry name" value="HUPs"/>
    <property type="match status" value="2"/>
</dbReference>
<dbReference type="Proteomes" id="UP000050482">
    <property type="component" value="Unassembled WGS sequence"/>
</dbReference>
<dbReference type="InterPro" id="IPR001962">
    <property type="entry name" value="Asn_synthase"/>
</dbReference>
<evidence type="ECO:0000256" key="3">
    <source>
        <dbReference type="ARBA" id="ARBA00012737"/>
    </source>
</evidence>
<dbReference type="Pfam" id="PF13537">
    <property type="entry name" value="GATase_7"/>
    <property type="match status" value="1"/>
</dbReference>
<dbReference type="PANTHER" id="PTHR43284:SF1">
    <property type="entry name" value="ASPARAGINE SYNTHETASE"/>
    <property type="match status" value="1"/>
</dbReference>
<comment type="catalytic activity">
    <reaction evidence="8">
        <text>L-aspartate + L-glutamine + ATP + H2O = L-asparagine + L-glutamate + AMP + diphosphate + H(+)</text>
        <dbReference type="Rhea" id="RHEA:12228"/>
        <dbReference type="ChEBI" id="CHEBI:15377"/>
        <dbReference type="ChEBI" id="CHEBI:15378"/>
        <dbReference type="ChEBI" id="CHEBI:29985"/>
        <dbReference type="ChEBI" id="CHEBI:29991"/>
        <dbReference type="ChEBI" id="CHEBI:30616"/>
        <dbReference type="ChEBI" id="CHEBI:33019"/>
        <dbReference type="ChEBI" id="CHEBI:58048"/>
        <dbReference type="ChEBI" id="CHEBI:58359"/>
        <dbReference type="ChEBI" id="CHEBI:456215"/>
        <dbReference type="EC" id="6.3.5.4"/>
    </reaction>
</comment>
<dbReference type="InterPro" id="IPR051786">
    <property type="entry name" value="ASN_synthetase/amidase"/>
</dbReference>
<dbReference type="CDD" id="cd00712">
    <property type="entry name" value="AsnB"/>
    <property type="match status" value="1"/>
</dbReference>
<evidence type="ECO:0000256" key="5">
    <source>
        <dbReference type="ARBA" id="ARBA00022840"/>
    </source>
</evidence>
<dbReference type="Pfam" id="PF00733">
    <property type="entry name" value="Asn_synthase"/>
    <property type="match status" value="1"/>
</dbReference>
<dbReference type="EC" id="6.3.5.4" evidence="3"/>
<evidence type="ECO:0000256" key="6">
    <source>
        <dbReference type="ARBA" id="ARBA00022888"/>
    </source>
</evidence>
<dbReference type="PATRIC" id="fig|471514.4.peg.2090"/>
<dbReference type="OrthoDB" id="9763290at2"/>
<comment type="caution">
    <text evidence="11">The sequence shown here is derived from an EMBL/GenBank/DDBJ whole genome shotgun (WGS) entry which is preliminary data.</text>
</comment>
<keyword evidence="6" id="KW-0028">Amino-acid biosynthesis</keyword>
<keyword evidence="7" id="KW-0315">Glutamine amidotransferase</keyword>
<dbReference type="AlphaFoldDB" id="A0A0N8PMP8"/>
<evidence type="ECO:0000256" key="1">
    <source>
        <dbReference type="ARBA" id="ARBA00005187"/>
    </source>
</evidence>
<feature type="domain" description="Glutamine amidotransferase type-2" evidence="10">
    <location>
        <begin position="2"/>
        <end position="218"/>
    </location>
</feature>
<dbReference type="InterPro" id="IPR017932">
    <property type="entry name" value="GATase_2_dom"/>
</dbReference>
<name>A0A0N8PMP8_9BACL</name>
<evidence type="ECO:0000313" key="11">
    <source>
        <dbReference type="EMBL" id="KPV39325.1"/>
    </source>
</evidence>
<dbReference type="Gene3D" id="3.60.20.10">
    <property type="entry name" value="Glutamine Phosphoribosylpyrophosphate, subunit 1, domain 1"/>
    <property type="match status" value="1"/>
</dbReference>
<comment type="similarity">
    <text evidence="2">Belongs to the asparagine synthetase family.</text>
</comment>